<dbReference type="GO" id="GO:0008273">
    <property type="term" value="F:calcium, potassium:sodium antiporter activity"/>
    <property type="evidence" value="ECO:0007669"/>
    <property type="project" value="TreeGrafter"/>
</dbReference>
<evidence type="ECO:0000256" key="6">
    <source>
        <dbReference type="ARBA" id="ARBA00023136"/>
    </source>
</evidence>
<dbReference type="PANTHER" id="PTHR10846">
    <property type="entry name" value="SODIUM/POTASSIUM/CALCIUM EXCHANGER"/>
    <property type="match status" value="1"/>
</dbReference>
<evidence type="ECO:0000313" key="11">
    <source>
        <dbReference type="Proteomes" id="UP000791440"/>
    </source>
</evidence>
<evidence type="ECO:0000256" key="5">
    <source>
        <dbReference type="ARBA" id="ARBA00022989"/>
    </source>
</evidence>
<keyword evidence="6 7" id="KW-0472">Membrane</keyword>
<keyword evidence="5 7" id="KW-1133">Transmembrane helix</keyword>
<feature type="transmembrane region" description="Helical" evidence="7">
    <location>
        <begin position="179"/>
        <end position="205"/>
    </location>
</feature>
<proteinExistence type="inferred from homology"/>
<accession>A0A921ZPG4</accession>
<keyword evidence="8" id="KW-0732">Signal</keyword>
<feature type="transmembrane region" description="Helical" evidence="7">
    <location>
        <begin position="217"/>
        <end position="236"/>
    </location>
</feature>
<dbReference type="GO" id="GO:0006874">
    <property type="term" value="P:intracellular calcium ion homeostasis"/>
    <property type="evidence" value="ECO:0007669"/>
    <property type="project" value="TreeGrafter"/>
</dbReference>
<keyword evidence="3" id="KW-0813">Transport</keyword>
<keyword evidence="3" id="KW-0050">Antiport</keyword>
<reference evidence="10" key="2">
    <citation type="submission" date="2020-12" db="EMBL/GenBank/DDBJ databases">
        <authorList>
            <person name="Kanost M."/>
        </authorList>
    </citation>
    <scope>NUCLEOTIDE SEQUENCE</scope>
</reference>
<feature type="transmembrane region" description="Helical" evidence="7">
    <location>
        <begin position="110"/>
        <end position="128"/>
    </location>
</feature>
<evidence type="ECO:0000256" key="8">
    <source>
        <dbReference type="SAM" id="SignalP"/>
    </source>
</evidence>
<feature type="domain" description="Sodium/calcium exchanger membrane region" evidence="9">
    <location>
        <begin position="370"/>
        <end position="437"/>
    </location>
</feature>
<feature type="chain" id="PRO_5037295689" description="Sodium/calcium exchanger membrane region domain-containing protein" evidence="8">
    <location>
        <begin position="26"/>
        <end position="474"/>
    </location>
</feature>
<dbReference type="PANTHER" id="PTHR10846:SF2">
    <property type="entry name" value="RE48874P"/>
    <property type="match status" value="1"/>
</dbReference>
<dbReference type="InterPro" id="IPR004481">
    <property type="entry name" value="K/Na/Ca-exchanger"/>
</dbReference>
<evidence type="ECO:0000313" key="10">
    <source>
        <dbReference type="EMBL" id="KAG6461320.1"/>
    </source>
</evidence>
<comment type="subcellular location">
    <subcellularLocation>
        <location evidence="1">Membrane</location>
        <topology evidence="1">Multi-pass membrane protein</topology>
    </subcellularLocation>
</comment>
<evidence type="ECO:0000256" key="1">
    <source>
        <dbReference type="ARBA" id="ARBA00004141"/>
    </source>
</evidence>
<keyword evidence="4 7" id="KW-0812">Transmembrane</keyword>
<comment type="caution">
    <text evidence="10">The sequence shown here is derived from an EMBL/GenBank/DDBJ whole genome shotgun (WGS) entry which is preliminary data.</text>
</comment>
<name>A0A921ZPG4_MANSE</name>
<evidence type="ECO:0000259" key="9">
    <source>
        <dbReference type="Pfam" id="PF01699"/>
    </source>
</evidence>
<evidence type="ECO:0000256" key="2">
    <source>
        <dbReference type="ARBA" id="ARBA00005364"/>
    </source>
</evidence>
<dbReference type="GO" id="GO:0005262">
    <property type="term" value="F:calcium channel activity"/>
    <property type="evidence" value="ECO:0007669"/>
    <property type="project" value="TreeGrafter"/>
</dbReference>
<feature type="transmembrane region" description="Helical" evidence="7">
    <location>
        <begin position="407"/>
        <end position="425"/>
    </location>
</feature>
<dbReference type="GO" id="GO:0005886">
    <property type="term" value="C:plasma membrane"/>
    <property type="evidence" value="ECO:0007669"/>
    <property type="project" value="TreeGrafter"/>
</dbReference>
<evidence type="ECO:0000256" key="3">
    <source>
        <dbReference type="ARBA" id="ARBA00022449"/>
    </source>
</evidence>
<dbReference type="AlphaFoldDB" id="A0A921ZPG4"/>
<gene>
    <name evidence="10" type="ORF">O3G_MSEX012556</name>
</gene>
<evidence type="ECO:0000256" key="4">
    <source>
        <dbReference type="ARBA" id="ARBA00022692"/>
    </source>
</evidence>
<organism evidence="10 11">
    <name type="scientific">Manduca sexta</name>
    <name type="common">Tobacco hawkmoth</name>
    <name type="synonym">Tobacco hornworm</name>
    <dbReference type="NCBI Taxonomy" id="7130"/>
    <lineage>
        <taxon>Eukaryota</taxon>
        <taxon>Metazoa</taxon>
        <taxon>Ecdysozoa</taxon>
        <taxon>Arthropoda</taxon>
        <taxon>Hexapoda</taxon>
        <taxon>Insecta</taxon>
        <taxon>Pterygota</taxon>
        <taxon>Neoptera</taxon>
        <taxon>Endopterygota</taxon>
        <taxon>Lepidoptera</taxon>
        <taxon>Glossata</taxon>
        <taxon>Ditrysia</taxon>
        <taxon>Bombycoidea</taxon>
        <taxon>Sphingidae</taxon>
        <taxon>Sphinginae</taxon>
        <taxon>Sphingini</taxon>
        <taxon>Manduca</taxon>
    </lineage>
</organism>
<protein>
    <recommendedName>
        <fullName evidence="9">Sodium/calcium exchanger membrane region domain-containing protein</fullName>
    </recommendedName>
</protein>
<sequence>MAAMQLRTIIVSILSVLHCASVTTAIEDFSADNGTAFLSVSRNGKTLLMKEALMSKLEEEQSKWHWTPWIRTRIEVLDNVIREIDCLARDSIDSFPDGIFTDEQLRRGAFLLYVLFGIYAFTLLAIVCNDYFIPCVELICEDLKIPQNVAAATFMSVATSCPEFFVNVISTFLTESDMGIGTIVGSALFNALGVAAIGGLAAIVPIKIDKRPVTRDVIIYMINVSVLVIFVWDGQIDWYESMVLGILYIVYFFIMFNSMRLFALYDKLYVRCCKKTSFENTIIDNTVSVEEGIDNKAFSKSGAVSSDNNNSEKVSVVEKSEQEDIPKKSIWIFPSHKSIPYKIWWLYAWPLRCILGSTIPSPIKYRRFYPFAFLMCIVWIGVNSYFVSWSMTVIGHTLFIPESVMGMTFLAFGGCLPEACSIFIMSRRGKFNSIIIGIQFIFAFHIGRNHRTSIKTYVDSINLIKTLASQLQTI</sequence>
<feature type="transmembrane region" description="Helical" evidence="7">
    <location>
        <begin position="242"/>
        <end position="265"/>
    </location>
</feature>
<dbReference type="Proteomes" id="UP000791440">
    <property type="component" value="Unassembled WGS sequence"/>
</dbReference>
<dbReference type="EMBL" id="JH668736">
    <property type="protein sequence ID" value="KAG6461320.1"/>
    <property type="molecule type" value="Genomic_DNA"/>
</dbReference>
<evidence type="ECO:0000256" key="7">
    <source>
        <dbReference type="SAM" id="Phobius"/>
    </source>
</evidence>
<dbReference type="InterPro" id="IPR004837">
    <property type="entry name" value="NaCa_Exmemb"/>
</dbReference>
<reference evidence="10" key="1">
    <citation type="journal article" date="2016" name="Insect Biochem. Mol. Biol.">
        <title>Multifaceted biological insights from a draft genome sequence of the tobacco hornworm moth, Manduca sexta.</title>
        <authorList>
            <person name="Kanost M.R."/>
            <person name="Arrese E.L."/>
            <person name="Cao X."/>
            <person name="Chen Y.R."/>
            <person name="Chellapilla S."/>
            <person name="Goldsmith M.R."/>
            <person name="Grosse-Wilde E."/>
            <person name="Heckel D.G."/>
            <person name="Herndon N."/>
            <person name="Jiang H."/>
            <person name="Papanicolaou A."/>
            <person name="Qu J."/>
            <person name="Soulages J.L."/>
            <person name="Vogel H."/>
            <person name="Walters J."/>
            <person name="Waterhouse R.M."/>
            <person name="Ahn S.J."/>
            <person name="Almeida F.C."/>
            <person name="An C."/>
            <person name="Aqrawi P."/>
            <person name="Bretschneider A."/>
            <person name="Bryant W.B."/>
            <person name="Bucks S."/>
            <person name="Chao H."/>
            <person name="Chevignon G."/>
            <person name="Christen J.M."/>
            <person name="Clarke D.F."/>
            <person name="Dittmer N.T."/>
            <person name="Ferguson L.C.F."/>
            <person name="Garavelou S."/>
            <person name="Gordon K.H.J."/>
            <person name="Gunaratna R.T."/>
            <person name="Han Y."/>
            <person name="Hauser F."/>
            <person name="He Y."/>
            <person name="Heidel-Fischer H."/>
            <person name="Hirsh A."/>
            <person name="Hu Y."/>
            <person name="Jiang H."/>
            <person name="Kalra D."/>
            <person name="Klinner C."/>
            <person name="Konig C."/>
            <person name="Kovar C."/>
            <person name="Kroll A.R."/>
            <person name="Kuwar S.S."/>
            <person name="Lee S.L."/>
            <person name="Lehman R."/>
            <person name="Li K."/>
            <person name="Li Z."/>
            <person name="Liang H."/>
            <person name="Lovelace S."/>
            <person name="Lu Z."/>
            <person name="Mansfield J.H."/>
            <person name="McCulloch K.J."/>
            <person name="Mathew T."/>
            <person name="Morton B."/>
            <person name="Muzny D.M."/>
            <person name="Neunemann D."/>
            <person name="Ongeri F."/>
            <person name="Pauchet Y."/>
            <person name="Pu L.L."/>
            <person name="Pyrousis I."/>
            <person name="Rao X.J."/>
            <person name="Redding A."/>
            <person name="Roesel C."/>
            <person name="Sanchez-Gracia A."/>
            <person name="Schaack S."/>
            <person name="Shukla A."/>
            <person name="Tetreau G."/>
            <person name="Wang Y."/>
            <person name="Xiong G.H."/>
            <person name="Traut W."/>
            <person name="Walsh T.K."/>
            <person name="Worley K.C."/>
            <person name="Wu D."/>
            <person name="Wu W."/>
            <person name="Wu Y.Q."/>
            <person name="Zhang X."/>
            <person name="Zou Z."/>
            <person name="Zucker H."/>
            <person name="Briscoe A.D."/>
            <person name="Burmester T."/>
            <person name="Clem R.J."/>
            <person name="Feyereisen R."/>
            <person name="Grimmelikhuijzen C.J.P."/>
            <person name="Hamodrakas S.J."/>
            <person name="Hansson B.S."/>
            <person name="Huguet E."/>
            <person name="Jermiin L.S."/>
            <person name="Lan Q."/>
            <person name="Lehman H.K."/>
            <person name="Lorenzen M."/>
            <person name="Merzendorfer H."/>
            <person name="Michalopoulos I."/>
            <person name="Morton D.B."/>
            <person name="Muthukrishnan S."/>
            <person name="Oakeshott J.G."/>
            <person name="Palmer W."/>
            <person name="Park Y."/>
            <person name="Passarelli A.L."/>
            <person name="Rozas J."/>
            <person name="Schwartz L.M."/>
            <person name="Smith W."/>
            <person name="Southgate A."/>
            <person name="Vilcinskas A."/>
            <person name="Vogt R."/>
            <person name="Wang P."/>
            <person name="Werren J."/>
            <person name="Yu X.Q."/>
            <person name="Zhou J.J."/>
            <person name="Brown S.J."/>
            <person name="Scherer S.E."/>
            <person name="Richards S."/>
            <person name="Blissard G.W."/>
        </authorList>
    </citation>
    <scope>NUCLEOTIDE SEQUENCE</scope>
</reference>
<comment type="similarity">
    <text evidence="2">Belongs to the Ca(2+):cation antiporter (CaCA) (TC 2.A.19) family. SLC24A subfamily.</text>
</comment>
<feature type="signal peptide" evidence="8">
    <location>
        <begin position="1"/>
        <end position="25"/>
    </location>
</feature>
<feature type="domain" description="Sodium/calcium exchanger membrane region" evidence="9">
    <location>
        <begin position="115"/>
        <end position="256"/>
    </location>
</feature>
<feature type="transmembrane region" description="Helical" evidence="7">
    <location>
        <begin position="368"/>
        <end position="387"/>
    </location>
</feature>
<dbReference type="Pfam" id="PF01699">
    <property type="entry name" value="Na_Ca_ex"/>
    <property type="match status" value="2"/>
</dbReference>
<keyword evidence="11" id="KW-1185">Reference proteome</keyword>